<evidence type="ECO:0000256" key="1">
    <source>
        <dbReference type="ARBA" id="ARBA00004651"/>
    </source>
</evidence>
<evidence type="ECO:0000256" key="4">
    <source>
        <dbReference type="ARBA" id="ARBA00022989"/>
    </source>
</evidence>
<gene>
    <name evidence="7" type="ORF">DAA48_03550</name>
</gene>
<reference evidence="7 8" key="1">
    <citation type="submission" date="2018-03" db="EMBL/GenBank/DDBJ databases">
        <title>Aeromonas veronii whole genome sequencing and analysis.</title>
        <authorList>
            <person name="Xie H."/>
            <person name="Liu T."/>
            <person name="Wang K."/>
        </authorList>
    </citation>
    <scope>NUCLEOTIDE SEQUENCE [LARGE SCALE GENOMIC DNA]</scope>
    <source>
        <strain evidence="7 8">XH.VA.1</strain>
    </source>
</reference>
<accession>A0A2T4N6L8</accession>
<evidence type="ECO:0000313" key="7">
    <source>
        <dbReference type="EMBL" id="PTH82450.1"/>
    </source>
</evidence>
<comment type="caution">
    <text evidence="7">The sequence shown here is derived from an EMBL/GenBank/DDBJ whole genome shotgun (WGS) entry which is preliminary data.</text>
</comment>
<dbReference type="PANTHER" id="PTHR30086:SF16">
    <property type="entry name" value="AMINO ACID EFFLUX PERMEASE RHTB FAMILY"/>
    <property type="match status" value="1"/>
</dbReference>
<comment type="subcellular location">
    <subcellularLocation>
        <location evidence="1">Cell membrane</location>
        <topology evidence="1">Multi-pass membrane protein</topology>
    </subcellularLocation>
</comment>
<feature type="transmembrane region" description="Helical" evidence="6">
    <location>
        <begin position="144"/>
        <end position="168"/>
    </location>
</feature>
<organism evidence="7 8">
    <name type="scientific">Aeromonas veronii</name>
    <dbReference type="NCBI Taxonomy" id="654"/>
    <lineage>
        <taxon>Bacteria</taxon>
        <taxon>Pseudomonadati</taxon>
        <taxon>Pseudomonadota</taxon>
        <taxon>Gammaproteobacteria</taxon>
        <taxon>Aeromonadales</taxon>
        <taxon>Aeromonadaceae</taxon>
        <taxon>Aeromonas</taxon>
    </lineage>
</organism>
<sequence length="233" mass="24828">MESIHNFHYWHNGSARTLNAGHHIEHIKRKCMELTSWLALAAICVMGAISPGPSLALIIRNTVQGGQGHGVATALGHGFGVGIYALVTALGLSILITQTPILFDLIRYGGAAFLAWLGVKALLAKPASGEASEEVHQLRGRQGAFEGFMVAFLNPQLAVFFIALFSQFVRADTGWSEGGIMMLTAGGIDAVWYVLVALVLSRGPVLAWLKAKSFVIDKVSGLVLLGLALKVVI</sequence>
<dbReference type="Pfam" id="PF01810">
    <property type="entry name" value="LysE"/>
    <property type="match status" value="1"/>
</dbReference>
<feature type="transmembrane region" description="Helical" evidence="6">
    <location>
        <begin position="71"/>
        <end position="95"/>
    </location>
</feature>
<dbReference type="PIRSF" id="PIRSF006324">
    <property type="entry name" value="LeuE"/>
    <property type="match status" value="1"/>
</dbReference>
<dbReference type="AlphaFoldDB" id="A0A2T4N6L8"/>
<evidence type="ECO:0000256" key="3">
    <source>
        <dbReference type="ARBA" id="ARBA00022692"/>
    </source>
</evidence>
<keyword evidence="5 6" id="KW-0472">Membrane</keyword>
<name>A0A2T4N6L8_AERVE</name>
<dbReference type="PANTHER" id="PTHR30086">
    <property type="entry name" value="ARGININE EXPORTER PROTEIN ARGO"/>
    <property type="match status" value="1"/>
</dbReference>
<protein>
    <submittedName>
        <fullName evidence="7">Lysine transporter LysE</fullName>
    </submittedName>
</protein>
<dbReference type="GO" id="GO:0015171">
    <property type="term" value="F:amino acid transmembrane transporter activity"/>
    <property type="evidence" value="ECO:0007669"/>
    <property type="project" value="TreeGrafter"/>
</dbReference>
<dbReference type="EMBL" id="PZKL01000012">
    <property type="protein sequence ID" value="PTH82450.1"/>
    <property type="molecule type" value="Genomic_DNA"/>
</dbReference>
<keyword evidence="2" id="KW-1003">Cell membrane</keyword>
<keyword evidence="3 6" id="KW-0812">Transmembrane</keyword>
<feature type="transmembrane region" description="Helical" evidence="6">
    <location>
        <begin position="180"/>
        <end position="200"/>
    </location>
</feature>
<feature type="transmembrane region" description="Helical" evidence="6">
    <location>
        <begin position="37"/>
        <end position="59"/>
    </location>
</feature>
<keyword evidence="4 6" id="KW-1133">Transmembrane helix</keyword>
<proteinExistence type="predicted"/>
<evidence type="ECO:0000256" key="5">
    <source>
        <dbReference type="ARBA" id="ARBA00023136"/>
    </source>
</evidence>
<evidence type="ECO:0000256" key="2">
    <source>
        <dbReference type="ARBA" id="ARBA00022475"/>
    </source>
</evidence>
<dbReference type="InterPro" id="IPR001123">
    <property type="entry name" value="LeuE-type"/>
</dbReference>
<dbReference type="Proteomes" id="UP000241986">
    <property type="component" value="Unassembled WGS sequence"/>
</dbReference>
<evidence type="ECO:0000256" key="6">
    <source>
        <dbReference type="SAM" id="Phobius"/>
    </source>
</evidence>
<dbReference type="GO" id="GO:0005886">
    <property type="term" value="C:plasma membrane"/>
    <property type="evidence" value="ECO:0007669"/>
    <property type="project" value="UniProtKB-SubCell"/>
</dbReference>
<evidence type="ECO:0000313" key="8">
    <source>
        <dbReference type="Proteomes" id="UP000241986"/>
    </source>
</evidence>